<evidence type="ECO:0000259" key="4">
    <source>
        <dbReference type="Pfam" id="PF01047"/>
    </source>
</evidence>
<evidence type="ECO:0000256" key="2">
    <source>
        <dbReference type="ARBA" id="ARBA00006479"/>
    </source>
</evidence>
<dbReference type="SUPFAM" id="SSF53067">
    <property type="entry name" value="Actin-like ATPase domain"/>
    <property type="match status" value="1"/>
</dbReference>
<gene>
    <name evidence="5" type="ORF">XYCOK13_16320</name>
</gene>
<proteinExistence type="inferred from homology"/>
<dbReference type="Proteomes" id="UP000677918">
    <property type="component" value="Unassembled WGS sequence"/>
</dbReference>
<dbReference type="Pfam" id="PF01047">
    <property type="entry name" value="MarR"/>
    <property type="match status" value="1"/>
</dbReference>
<dbReference type="EMBL" id="BOVK01000018">
    <property type="protein sequence ID" value="GIQ68808.1"/>
    <property type="molecule type" value="Genomic_DNA"/>
</dbReference>
<dbReference type="Pfam" id="PF00480">
    <property type="entry name" value="ROK"/>
    <property type="match status" value="1"/>
</dbReference>
<dbReference type="InterPro" id="IPR043129">
    <property type="entry name" value="ATPase_NBD"/>
</dbReference>
<dbReference type="AlphaFoldDB" id="A0A8J4H5C5"/>
<keyword evidence="3" id="KW-0119">Carbohydrate metabolism</keyword>
<dbReference type="RefSeq" id="WP_213411523.1">
    <property type="nucleotide sequence ID" value="NZ_BOVK01000018.1"/>
</dbReference>
<dbReference type="Gene3D" id="3.30.420.40">
    <property type="match status" value="2"/>
</dbReference>
<dbReference type="GO" id="GO:0003700">
    <property type="term" value="F:DNA-binding transcription factor activity"/>
    <property type="evidence" value="ECO:0007669"/>
    <property type="project" value="InterPro"/>
</dbReference>
<dbReference type="Gene3D" id="1.10.10.10">
    <property type="entry name" value="Winged helix-like DNA-binding domain superfamily/Winged helix DNA-binding domain"/>
    <property type="match status" value="1"/>
</dbReference>
<dbReference type="InterPro" id="IPR000835">
    <property type="entry name" value="HTH_MarR-typ"/>
</dbReference>
<name>A0A8J4H5C5_9BACL</name>
<keyword evidence="3" id="KW-0859">Xylose metabolism</keyword>
<dbReference type="InterPro" id="IPR036388">
    <property type="entry name" value="WH-like_DNA-bd_sf"/>
</dbReference>
<comment type="similarity">
    <text evidence="2">Belongs to the ROK (NagC/XylR) family.</text>
</comment>
<dbReference type="GO" id="GO:0042732">
    <property type="term" value="P:D-xylose metabolic process"/>
    <property type="evidence" value="ECO:0007669"/>
    <property type="project" value="UniProtKB-KW"/>
</dbReference>
<dbReference type="PANTHER" id="PTHR18964">
    <property type="entry name" value="ROK (REPRESSOR, ORF, KINASE) FAMILY"/>
    <property type="match status" value="1"/>
</dbReference>
<evidence type="ECO:0000313" key="6">
    <source>
        <dbReference type="Proteomes" id="UP000677918"/>
    </source>
</evidence>
<comment type="caution">
    <text evidence="5">The sequence shown here is derived from an EMBL/GenBank/DDBJ whole genome shotgun (WGS) entry which is preliminary data.</text>
</comment>
<dbReference type="PANTHER" id="PTHR18964:SF170">
    <property type="entry name" value="SUGAR KINASE"/>
    <property type="match status" value="1"/>
</dbReference>
<dbReference type="SUPFAM" id="SSF46785">
    <property type="entry name" value="Winged helix' DNA-binding domain"/>
    <property type="match status" value="1"/>
</dbReference>
<keyword evidence="6" id="KW-1185">Reference proteome</keyword>
<dbReference type="InterPro" id="IPR000600">
    <property type="entry name" value="ROK"/>
</dbReference>
<comment type="function">
    <text evidence="1">Transcriptional repressor of xylose-utilizing enzymes.</text>
</comment>
<evidence type="ECO:0000256" key="1">
    <source>
        <dbReference type="ARBA" id="ARBA00002486"/>
    </source>
</evidence>
<accession>A0A8J4H5C5</accession>
<organism evidence="5 6">
    <name type="scientific">Xylanibacillus composti</name>
    <dbReference type="NCBI Taxonomy" id="1572762"/>
    <lineage>
        <taxon>Bacteria</taxon>
        <taxon>Bacillati</taxon>
        <taxon>Bacillota</taxon>
        <taxon>Bacilli</taxon>
        <taxon>Bacillales</taxon>
        <taxon>Paenibacillaceae</taxon>
        <taxon>Xylanibacillus</taxon>
    </lineage>
</organism>
<dbReference type="InterPro" id="IPR036390">
    <property type="entry name" value="WH_DNA-bd_sf"/>
</dbReference>
<evidence type="ECO:0000313" key="5">
    <source>
        <dbReference type="EMBL" id="GIQ68808.1"/>
    </source>
</evidence>
<evidence type="ECO:0000256" key="3">
    <source>
        <dbReference type="ARBA" id="ARBA00022629"/>
    </source>
</evidence>
<protein>
    <submittedName>
        <fullName evidence="5">Transcriptional regulator</fullName>
    </submittedName>
</protein>
<feature type="domain" description="HTH marR-type" evidence="4">
    <location>
        <begin position="17"/>
        <end position="59"/>
    </location>
</feature>
<reference evidence="5" key="1">
    <citation type="submission" date="2021-04" db="EMBL/GenBank/DDBJ databases">
        <title>Draft genome sequence of Xylanibacillus composti strain K13.</title>
        <authorList>
            <person name="Uke A."/>
            <person name="Chhe C."/>
            <person name="Baramee S."/>
            <person name="Kosugi A."/>
        </authorList>
    </citation>
    <scope>NUCLEOTIDE SEQUENCE</scope>
    <source>
        <strain evidence="5">K13</strain>
    </source>
</reference>
<sequence length="412" mass="45133">MKTFSKLGDQKLLQELNRTLVLNTIHHYGSTSRIEISKLTKLSQSTVSNVVDGLQKEGILVEAGTGSSTKAGGRKPTILTIRPGYAYMLAVGIVTEAFHITVQLSLFDLRLQIVEKTELELAETGVELIRSIKDIVREFIEHHAEKKILGIGFSVPTVLNREGVMFRGHLLGLENFPLEQELSAAFPTIPVVVEQEQHAAVLGERTMGAVKDIENLIYITVGRGIGSSMIVNGQLVRGEYGGAGEIGHMSINKYGEKCICGKMGCLRLYATELSFIKKIKEAVTHELPVPLTVYNPAIDKINVLEVYTEAVRGDSFCRSLVEGMLDDLCTAISNLVYLFNPKKIILGGNLLLAKELAIPRIAERLNEMVDSPASMIEIEAAQLGTQSSLYGVASLLLDKHFLNKDLLMKEGG</sequence>